<organism evidence="3 4">
    <name type="scientific">Fragariocoptes setiger</name>
    <dbReference type="NCBI Taxonomy" id="1670756"/>
    <lineage>
        <taxon>Eukaryota</taxon>
        <taxon>Metazoa</taxon>
        <taxon>Ecdysozoa</taxon>
        <taxon>Arthropoda</taxon>
        <taxon>Chelicerata</taxon>
        <taxon>Arachnida</taxon>
        <taxon>Acari</taxon>
        <taxon>Acariformes</taxon>
        <taxon>Trombidiformes</taxon>
        <taxon>Prostigmata</taxon>
        <taxon>Eupodina</taxon>
        <taxon>Eriophyoidea</taxon>
        <taxon>Phytoptidae</taxon>
        <taxon>Fragariocoptes</taxon>
    </lineage>
</organism>
<reference evidence="3 4" key="1">
    <citation type="submission" date="2020-10" db="EMBL/GenBank/DDBJ databases">
        <authorList>
            <person name="Klimov P.B."/>
            <person name="Dyachkov S.M."/>
            <person name="Chetverikov P.E."/>
        </authorList>
    </citation>
    <scope>NUCLEOTIDE SEQUENCE [LARGE SCALE GENOMIC DNA]</scope>
    <source>
        <strain evidence="3">BMOC 18-1129-001#AD2665</strain>
        <tissue evidence="3">Entire mites</tissue>
    </source>
</reference>
<feature type="region of interest" description="Disordered" evidence="2">
    <location>
        <begin position="374"/>
        <end position="398"/>
    </location>
</feature>
<feature type="region of interest" description="Disordered" evidence="2">
    <location>
        <begin position="432"/>
        <end position="451"/>
    </location>
</feature>
<evidence type="ECO:0000256" key="1">
    <source>
        <dbReference type="SAM" id="Coils"/>
    </source>
</evidence>
<evidence type="ECO:0000256" key="2">
    <source>
        <dbReference type="SAM" id="MobiDB-lite"/>
    </source>
</evidence>
<sequence length="589" mass="63630">FESQTKQQQQQQKEQLGENNSNSNNNFVVAKLDISEFVLIGGGSLSLRTALVETAPHEAGTATAAAKQQTTTTIQTLQVMQALISCSKKQHGIISQVQVGTITSNRIKTSTTIMCDEHYQHVMTMGPIGRTTHYPVDELDHVSWRTGKCGVKSDFYGGAATIGTNYTTYSNYNGNYYDGNNYNGKINGNNIPLIKLEPQWPRGPNQLLAVNSNNNNNNNSISNTHGIANSNTNNANNQVAATNRRHGTQVVQSAHIAAALREQLLDKPVIPFDCPTTSLARINRYRRSTHLTRTSSMYGSPTSAPCSLASVVTASLAPGDTSTLRASDVRKASVLSKPRAPSIVPPESSVASDADTADAPILLGSCTIKPVPPHQFDTQSLSIPPPTPYRSSSVVPPDSLSYNGTDTDTGLYNIGTLSGYYTPTKNTTNSAATLDNSTVHSSSNNNNNNNSISGFSRITSVTKSKTVQQLANIKRLFTSSKCNLASKKSLFNSNSSETCESPPNQGSRASINSNFSDTTLVSASGLATATSDAKLLARIEELEEQLRIKEKEMTNLRLENMSAAYTIDNLRSQVEKLVRDNLLLRLKKC</sequence>
<evidence type="ECO:0000313" key="4">
    <source>
        <dbReference type="Proteomes" id="UP000825002"/>
    </source>
</evidence>
<dbReference type="Proteomes" id="UP000825002">
    <property type="component" value="Unassembled WGS sequence"/>
</dbReference>
<gene>
    <name evidence="3" type="ORF">GZH46_02179</name>
</gene>
<evidence type="ECO:0000313" key="3">
    <source>
        <dbReference type="EMBL" id="KAG9509307.1"/>
    </source>
</evidence>
<feature type="region of interest" description="Disordered" evidence="2">
    <location>
        <begin position="1"/>
        <end position="22"/>
    </location>
</feature>
<name>A0ABQ7S7E3_9ACAR</name>
<keyword evidence="1" id="KW-0175">Coiled coil</keyword>
<feature type="compositionally biased region" description="Low complexity" evidence="2">
    <location>
        <begin position="441"/>
        <end position="451"/>
    </location>
</feature>
<accession>A0ABQ7S7E3</accession>
<proteinExistence type="predicted"/>
<protein>
    <submittedName>
        <fullName evidence="3">Uncharacterized protein</fullName>
    </submittedName>
</protein>
<dbReference type="EMBL" id="JAIFTH010000547">
    <property type="protein sequence ID" value="KAG9509307.1"/>
    <property type="molecule type" value="Genomic_DNA"/>
</dbReference>
<feature type="non-terminal residue" evidence="3">
    <location>
        <position position="1"/>
    </location>
</feature>
<feature type="coiled-coil region" evidence="1">
    <location>
        <begin position="532"/>
        <end position="587"/>
    </location>
</feature>
<keyword evidence="4" id="KW-1185">Reference proteome</keyword>
<comment type="caution">
    <text evidence="3">The sequence shown here is derived from an EMBL/GenBank/DDBJ whole genome shotgun (WGS) entry which is preliminary data.</text>
</comment>
<feature type="compositionally biased region" description="Polar residues" evidence="2">
    <location>
        <begin position="389"/>
        <end position="398"/>
    </location>
</feature>